<name>A0A9N9EBW6_9GLOM</name>
<protein>
    <submittedName>
        <fullName evidence="1">10801_t:CDS:1</fullName>
    </submittedName>
</protein>
<reference evidence="1" key="1">
    <citation type="submission" date="2021-06" db="EMBL/GenBank/DDBJ databases">
        <authorList>
            <person name="Kallberg Y."/>
            <person name="Tangrot J."/>
            <person name="Rosling A."/>
        </authorList>
    </citation>
    <scope>NUCLEOTIDE SEQUENCE</scope>
    <source>
        <strain evidence="1">BR232B</strain>
    </source>
</reference>
<dbReference type="AlphaFoldDB" id="A0A9N9EBW6"/>
<organism evidence="1 2">
    <name type="scientific">Paraglomus brasilianum</name>
    <dbReference type="NCBI Taxonomy" id="144538"/>
    <lineage>
        <taxon>Eukaryota</taxon>
        <taxon>Fungi</taxon>
        <taxon>Fungi incertae sedis</taxon>
        <taxon>Mucoromycota</taxon>
        <taxon>Glomeromycotina</taxon>
        <taxon>Glomeromycetes</taxon>
        <taxon>Paraglomerales</taxon>
        <taxon>Paraglomeraceae</taxon>
        <taxon>Paraglomus</taxon>
    </lineage>
</organism>
<keyword evidence="2" id="KW-1185">Reference proteome</keyword>
<sequence>MVKNTNISVSIPFGGVPVLLLGDLAQLPPTPVFKAAIWREFSP</sequence>
<gene>
    <name evidence="1" type="ORF">PBRASI_LOCUS11168</name>
</gene>
<feature type="non-terminal residue" evidence="1">
    <location>
        <position position="43"/>
    </location>
</feature>
<dbReference type="EMBL" id="CAJVPI010004548">
    <property type="protein sequence ID" value="CAG8668409.1"/>
    <property type="molecule type" value="Genomic_DNA"/>
</dbReference>
<proteinExistence type="predicted"/>
<evidence type="ECO:0000313" key="1">
    <source>
        <dbReference type="EMBL" id="CAG8668409.1"/>
    </source>
</evidence>
<dbReference type="OrthoDB" id="2325450at2759"/>
<evidence type="ECO:0000313" key="2">
    <source>
        <dbReference type="Proteomes" id="UP000789739"/>
    </source>
</evidence>
<accession>A0A9N9EBW6</accession>
<comment type="caution">
    <text evidence="1">The sequence shown here is derived from an EMBL/GenBank/DDBJ whole genome shotgun (WGS) entry which is preliminary data.</text>
</comment>
<dbReference type="Proteomes" id="UP000789739">
    <property type="component" value="Unassembled WGS sequence"/>
</dbReference>